<protein>
    <recommendedName>
        <fullName evidence="4 12">Ribosomal RNA small subunit methyltransferase E</fullName>
        <ecNumber evidence="3 12">2.1.1.193</ecNumber>
    </recommendedName>
</protein>
<dbReference type="PANTHER" id="PTHR30027">
    <property type="entry name" value="RIBOSOMAL RNA SMALL SUBUNIT METHYLTRANSFERASE E"/>
    <property type="match status" value="1"/>
</dbReference>
<dbReference type="Proteomes" id="UP000295504">
    <property type="component" value="Unassembled WGS sequence"/>
</dbReference>
<dbReference type="AlphaFoldDB" id="A0A4R2TY17"/>
<evidence type="ECO:0000256" key="12">
    <source>
        <dbReference type="PIRNR" id="PIRNR015601"/>
    </source>
</evidence>
<organism evidence="15 16">
    <name type="scientific">Serpentinicella alkaliphila</name>
    <dbReference type="NCBI Taxonomy" id="1734049"/>
    <lineage>
        <taxon>Bacteria</taxon>
        <taxon>Bacillati</taxon>
        <taxon>Bacillota</taxon>
        <taxon>Clostridia</taxon>
        <taxon>Peptostreptococcales</taxon>
        <taxon>Natronincolaceae</taxon>
        <taxon>Serpentinicella</taxon>
    </lineage>
</organism>
<dbReference type="InterPro" id="IPR029026">
    <property type="entry name" value="tRNA_m1G_MTases_N"/>
</dbReference>
<dbReference type="GO" id="GO:0070042">
    <property type="term" value="F:rRNA (uridine-N3-)-methyltransferase activity"/>
    <property type="evidence" value="ECO:0007669"/>
    <property type="project" value="TreeGrafter"/>
</dbReference>
<comment type="function">
    <text evidence="10 12">Specifically methylates the N3 position of the uracil ring of uridine 1498 (m3U1498) in 16S rRNA. Acts on the fully assembled 30S ribosomal subunit.</text>
</comment>
<evidence type="ECO:0000256" key="7">
    <source>
        <dbReference type="ARBA" id="ARBA00022603"/>
    </source>
</evidence>
<comment type="similarity">
    <text evidence="2 12">Belongs to the RNA methyltransferase RsmE family.</text>
</comment>
<dbReference type="Gene3D" id="2.40.240.20">
    <property type="entry name" value="Hypothetical PUA domain-like, domain 1"/>
    <property type="match status" value="1"/>
</dbReference>
<dbReference type="InterPro" id="IPR046887">
    <property type="entry name" value="RsmE_PUA-like"/>
</dbReference>
<dbReference type="SUPFAM" id="SSF75217">
    <property type="entry name" value="alpha/beta knot"/>
    <property type="match status" value="1"/>
</dbReference>
<feature type="domain" description="Ribosomal RNA small subunit methyltransferase E methyltransferase" evidence="13">
    <location>
        <begin position="75"/>
        <end position="244"/>
    </location>
</feature>
<comment type="caution">
    <text evidence="15">The sequence shown here is derived from an EMBL/GenBank/DDBJ whole genome shotgun (WGS) entry which is preliminary data.</text>
</comment>
<evidence type="ECO:0000256" key="10">
    <source>
        <dbReference type="ARBA" id="ARBA00025699"/>
    </source>
</evidence>
<dbReference type="NCBIfam" id="NF008692">
    <property type="entry name" value="PRK11713.1-5"/>
    <property type="match status" value="1"/>
</dbReference>
<dbReference type="RefSeq" id="WP_132847307.1">
    <property type="nucleotide sequence ID" value="NZ_CP058648.1"/>
</dbReference>
<dbReference type="Gene3D" id="3.40.1280.10">
    <property type="match status" value="1"/>
</dbReference>
<keyword evidence="16" id="KW-1185">Reference proteome</keyword>
<evidence type="ECO:0000256" key="5">
    <source>
        <dbReference type="ARBA" id="ARBA00022490"/>
    </source>
</evidence>
<evidence type="ECO:0000313" key="16">
    <source>
        <dbReference type="Proteomes" id="UP000295504"/>
    </source>
</evidence>
<dbReference type="OrthoDB" id="9815641at2"/>
<proteinExistence type="inferred from homology"/>
<dbReference type="PANTHER" id="PTHR30027:SF3">
    <property type="entry name" value="16S RRNA (URACIL(1498)-N(3))-METHYLTRANSFERASE"/>
    <property type="match status" value="1"/>
</dbReference>
<keyword evidence="6 12" id="KW-0698">rRNA processing</keyword>
<evidence type="ECO:0000256" key="9">
    <source>
        <dbReference type="ARBA" id="ARBA00022691"/>
    </source>
</evidence>
<comment type="subcellular location">
    <subcellularLocation>
        <location evidence="1 12">Cytoplasm</location>
    </subcellularLocation>
</comment>
<evidence type="ECO:0000256" key="11">
    <source>
        <dbReference type="ARBA" id="ARBA00047944"/>
    </source>
</evidence>
<keyword evidence="7 12" id="KW-0489">Methyltransferase</keyword>
<evidence type="ECO:0000256" key="4">
    <source>
        <dbReference type="ARBA" id="ARBA00013673"/>
    </source>
</evidence>
<dbReference type="Pfam" id="PF20260">
    <property type="entry name" value="PUA_4"/>
    <property type="match status" value="1"/>
</dbReference>
<dbReference type="NCBIfam" id="TIGR00046">
    <property type="entry name" value="RsmE family RNA methyltransferase"/>
    <property type="match status" value="1"/>
</dbReference>
<evidence type="ECO:0000256" key="1">
    <source>
        <dbReference type="ARBA" id="ARBA00004496"/>
    </source>
</evidence>
<evidence type="ECO:0000256" key="6">
    <source>
        <dbReference type="ARBA" id="ARBA00022552"/>
    </source>
</evidence>
<evidence type="ECO:0000259" key="14">
    <source>
        <dbReference type="Pfam" id="PF20260"/>
    </source>
</evidence>
<name>A0A4R2TY17_9FIRM</name>
<evidence type="ECO:0000313" key="15">
    <source>
        <dbReference type="EMBL" id="TCQ08146.1"/>
    </source>
</evidence>
<evidence type="ECO:0000256" key="8">
    <source>
        <dbReference type="ARBA" id="ARBA00022679"/>
    </source>
</evidence>
<dbReference type="PIRSF" id="PIRSF015601">
    <property type="entry name" value="MTase_slr0722"/>
    <property type="match status" value="1"/>
</dbReference>
<dbReference type="CDD" id="cd18084">
    <property type="entry name" value="RsmE-like"/>
    <property type="match status" value="1"/>
</dbReference>
<dbReference type="SUPFAM" id="SSF88697">
    <property type="entry name" value="PUA domain-like"/>
    <property type="match status" value="1"/>
</dbReference>
<dbReference type="GO" id="GO:0005737">
    <property type="term" value="C:cytoplasm"/>
    <property type="evidence" value="ECO:0007669"/>
    <property type="project" value="UniProtKB-SubCell"/>
</dbReference>
<dbReference type="Pfam" id="PF04452">
    <property type="entry name" value="Methyltrans_RNA"/>
    <property type="match status" value="1"/>
</dbReference>
<keyword evidence="9 12" id="KW-0949">S-adenosyl-L-methionine</keyword>
<dbReference type="InterPro" id="IPR006700">
    <property type="entry name" value="RsmE"/>
</dbReference>
<dbReference type="InterPro" id="IPR046886">
    <property type="entry name" value="RsmE_MTase_dom"/>
</dbReference>
<comment type="catalytic activity">
    <reaction evidence="11 12">
        <text>uridine(1498) in 16S rRNA + S-adenosyl-L-methionine = N(3)-methyluridine(1498) in 16S rRNA + S-adenosyl-L-homocysteine + H(+)</text>
        <dbReference type="Rhea" id="RHEA:42920"/>
        <dbReference type="Rhea" id="RHEA-COMP:10283"/>
        <dbReference type="Rhea" id="RHEA-COMP:10284"/>
        <dbReference type="ChEBI" id="CHEBI:15378"/>
        <dbReference type="ChEBI" id="CHEBI:57856"/>
        <dbReference type="ChEBI" id="CHEBI:59789"/>
        <dbReference type="ChEBI" id="CHEBI:65315"/>
        <dbReference type="ChEBI" id="CHEBI:74502"/>
        <dbReference type="EC" id="2.1.1.193"/>
    </reaction>
</comment>
<dbReference type="GO" id="GO:0070475">
    <property type="term" value="P:rRNA base methylation"/>
    <property type="evidence" value="ECO:0007669"/>
    <property type="project" value="TreeGrafter"/>
</dbReference>
<dbReference type="InterPro" id="IPR029028">
    <property type="entry name" value="Alpha/beta_knot_MTases"/>
</dbReference>
<dbReference type="EC" id="2.1.1.193" evidence="3 12"/>
<keyword evidence="8 12" id="KW-0808">Transferase</keyword>
<reference evidence="15 16" key="1">
    <citation type="submission" date="2019-03" db="EMBL/GenBank/DDBJ databases">
        <title>Genomic Encyclopedia of Type Strains, Phase IV (KMG-IV): sequencing the most valuable type-strain genomes for metagenomic binning, comparative biology and taxonomic classification.</title>
        <authorList>
            <person name="Goeker M."/>
        </authorList>
    </citation>
    <scope>NUCLEOTIDE SEQUENCE [LARGE SCALE GENOMIC DNA]</scope>
    <source>
        <strain evidence="15 16">DSM 100013</strain>
    </source>
</reference>
<dbReference type="EMBL" id="SLYC01000001">
    <property type="protein sequence ID" value="TCQ08146.1"/>
    <property type="molecule type" value="Genomic_DNA"/>
</dbReference>
<dbReference type="InterPro" id="IPR015947">
    <property type="entry name" value="PUA-like_sf"/>
</dbReference>
<evidence type="ECO:0000259" key="13">
    <source>
        <dbReference type="Pfam" id="PF04452"/>
    </source>
</evidence>
<gene>
    <name evidence="15" type="ORF">EDD79_1001235</name>
</gene>
<feature type="domain" description="Ribosomal RNA small subunit methyltransferase E PUA-like" evidence="14">
    <location>
        <begin position="22"/>
        <end position="67"/>
    </location>
</feature>
<evidence type="ECO:0000256" key="3">
    <source>
        <dbReference type="ARBA" id="ARBA00012328"/>
    </source>
</evidence>
<keyword evidence="5 12" id="KW-0963">Cytoplasm</keyword>
<evidence type="ECO:0000256" key="2">
    <source>
        <dbReference type="ARBA" id="ARBA00005528"/>
    </source>
</evidence>
<accession>A0A4R2TY17</accession>
<sequence length="255" mass="28713">MNRFFVSPNQINRDKNEITIVDEDVKHISKVLRLYNGDEIEVSDGMEYVYIAEISDINKNEVLATIISSEKITTESNINITLFQSIPKSTKMDYIVQKATELGVKNIVPIISERTIVQFSNDKDAEKKRERWEKIVQEAAKQSKRGIVPNVEEPITFKKSIQRVNDYDLNLLAYEKESNIGLKKVIEKYSGVESIVNIGVWIGPEGGFDDKEISLLENIKVETITLGPRILRTETAGAALISALMYSLGDLGGTE</sequence>